<accession>A0ABS6HH83</accession>
<evidence type="ECO:0000256" key="2">
    <source>
        <dbReference type="ARBA" id="ARBA00008954"/>
    </source>
</evidence>
<dbReference type="Gene3D" id="3.40.640.10">
    <property type="entry name" value="Type I PLP-dependent aspartate aminotransferase-like (Major domain)"/>
    <property type="match status" value="1"/>
</dbReference>
<evidence type="ECO:0000256" key="6">
    <source>
        <dbReference type="ARBA" id="ARBA00022898"/>
    </source>
</evidence>
<dbReference type="EC" id="2.6.1.36" evidence="3"/>
<dbReference type="PANTHER" id="PTHR43206">
    <property type="entry name" value="AMINOTRANSFERASE"/>
    <property type="match status" value="1"/>
</dbReference>
<organism evidence="10 11">
    <name type="scientific">Mycolicibacterium goodii</name>
    <name type="common">Mycobacterium goodii</name>
    <dbReference type="NCBI Taxonomy" id="134601"/>
    <lineage>
        <taxon>Bacteria</taxon>
        <taxon>Bacillati</taxon>
        <taxon>Actinomycetota</taxon>
        <taxon>Actinomycetes</taxon>
        <taxon>Mycobacteriales</taxon>
        <taxon>Mycobacteriaceae</taxon>
        <taxon>Mycolicibacterium</taxon>
    </lineage>
</organism>
<evidence type="ECO:0000256" key="3">
    <source>
        <dbReference type="ARBA" id="ARBA00013071"/>
    </source>
</evidence>
<dbReference type="InterPro" id="IPR015424">
    <property type="entry name" value="PyrdxlP-dep_Trfase"/>
</dbReference>
<dbReference type="Proteomes" id="UP000696413">
    <property type="component" value="Unassembled WGS sequence"/>
</dbReference>
<name>A0ABS6HH83_MYCGD</name>
<dbReference type="EMBL" id="JAHBOM010000002">
    <property type="protein sequence ID" value="MBU8822006.1"/>
    <property type="molecule type" value="Genomic_DNA"/>
</dbReference>
<dbReference type="InterPro" id="IPR017657">
    <property type="entry name" value="L-lysine_6-transaminase"/>
</dbReference>
<dbReference type="InterPro" id="IPR015422">
    <property type="entry name" value="PyrdxlP-dep_Trfase_small"/>
</dbReference>
<reference evidence="10 11" key="1">
    <citation type="submission" date="2021-05" db="EMBL/GenBank/DDBJ databases">
        <title>Draft Genome Sequences of Clinical Respiratory Isolates of Mycobacterium goodii Recovered in Ireland.</title>
        <authorList>
            <person name="Flanagan P.R."/>
            <person name="Mok S."/>
            <person name="Roycroft E."/>
            <person name="Rogers T.R."/>
            <person name="Fitzgibbon M."/>
        </authorList>
    </citation>
    <scope>NUCLEOTIDE SEQUENCE [LARGE SCALE GENOMIC DNA]</scope>
    <source>
        <strain evidence="10 11">14IE55</strain>
    </source>
</reference>
<evidence type="ECO:0000256" key="8">
    <source>
        <dbReference type="ARBA" id="ARBA00050040"/>
    </source>
</evidence>
<evidence type="ECO:0000256" key="9">
    <source>
        <dbReference type="RuleBase" id="RU003560"/>
    </source>
</evidence>
<keyword evidence="6 9" id="KW-0663">Pyridoxal phosphate</keyword>
<dbReference type="PIRSF" id="PIRSF000521">
    <property type="entry name" value="Transaminase_4ab_Lys_Orn"/>
    <property type="match status" value="1"/>
</dbReference>
<protein>
    <recommendedName>
        <fullName evidence="8">L-lysine-epsilon aminotransferase</fullName>
        <ecNumber evidence="3">2.6.1.36</ecNumber>
    </recommendedName>
    <alternativeName>
        <fullName evidence="7">Lysine 6-aminotransferase</fullName>
    </alternativeName>
</protein>
<sequence length="459" mass="50683">MTALLNTPTSLDAGEALAPDNVRETLARSILADGFDFVLDLEKSRGSYLVDARTGERFLDMFTFFASSALGMNHPALADDPEFRAELAQAAVNKPSNSDIYSVPMARFVDTFRRVLGDPALPHLFFVDGGALAVENALKVAFDWKSRHNESRGIDPDLGTKVLHLRGAFHGRSGYTLSLTNTDPVKVARFPKFDWPRIDAPYVRPGLDDDAMAALEAESLRQARAAFEAHPHDIACFIAEPIQGEGGDRHFRPEFFAAMRELCDEFDALLIFDEVQTGCGITGTSWAYQQFGVTPDVVSFGKKTQVCGIMAGGRAHGEHSKTRVDDVPGNVFAVSSRINSTWGGNLVDMVRSRRILEVIEHDNLRQNARDMGAYLLDELRALATRFPGVVVDPRGRGLMCAFSMPTPADRDDVIRRLWDRHVVMLPSGVNSVRFRPALTVTRDEIDACLDALRGVLCER</sequence>
<dbReference type="CDD" id="cd00610">
    <property type="entry name" value="OAT_like"/>
    <property type="match status" value="1"/>
</dbReference>
<evidence type="ECO:0000256" key="5">
    <source>
        <dbReference type="ARBA" id="ARBA00022679"/>
    </source>
</evidence>
<dbReference type="SUPFAM" id="SSF53383">
    <property type="entry name" value="PLP-dependent transferases"/>
    <property type="match status" value="1"/>
</dbReference>
<proteinExistence type="inferred from homology"/>
<keyword evidence="11" id="KW-1185">Reference proteome</keyword>
<dbReference type="PANTHER" id="PTHR43206:SF2">
    <property type="entry name" value="4-AMINOBUTYRATE AMINOTRANSFERASE GABT"/>
    <property type="match status" value="1"/>
</dbReference>
<dbReference type="InterPro" id="IPR015421">
    <property type="entry name" value="PyrdxlP-dep_Trfase_major"/>
</dbReference>
<dbReference type="InterPro" id="IPR005814">
    <property type="entry name" value="Aminotrans_3"/>
</dbReference>
<comment type="cofactor">
    <cofactor evidence="1">
        <name>pyridoxal 5'-phosphate</name>
        <dbReference type="ChEBI" id="CHEBI:597326"/>
    </cofactor>
</comment>
<keyword evidence="4 10" id="KW-0032">Aminotransferase</keyword>
<comment type="caution">
    <text evidence="10">The sequence shown here is derived from an EMBL/GenBank/DDBJ whole genome shotgun (WGS) entry which is preliminary data.</text>
</comment>
<dbReference type="RefSeq" id="WP_214394286.1">
    <property type="nucleotide sequence ID" value="NZ_JAHBOL010000019.1"/>
</dbReference>
<evidence type="ECO:0000256" key="4">
    <source>
        <dbReference type="ARBA" id="ARBA00022576"/>
    </source>
</evidence>
<dbReference type="GO" id="GO:0045484">
    <property type="term" value="F:L-lysine 6-transaminase activity"/>
    <property type="evidence" value="ECO:0007669"/>
    <property type="project" value="UniProtKB-EC"/>
</dbReference>
<evidence type="ECO:0000256" key="1">
    <source>
        <dbReference type="ARBA" id="ARBA00001933"/>
    </source>
</evidence>
<keyword evidence="5 10" id="KW-0808">Transferase</keyword>
<evidence type="ECO:0000313" key="11">
    <source>
        <dbReference type="Proteomes" id="UP000696413"/>
    </source>
</evidence>
<comment type="similarity">
    <text evidence="2 9">Belongs to the class-III pyridoxal-phosphate-dependent aminotransferase family.</text>
</comment>
<dbReference type="Gene3D" id="3.90.1150.10">
    <property type="entry name" value="Aspartate Aminotransferase, domain 1"/>
    <property type="match status" value="1"/>
</dbReference>
<dbReference type="NCBIfam" id="TIGR03251">
    <property type="entry name" value="LAT_fam"/>
    <property type="match status" value="1"/>
</dbReference>
<gene>
    <name evidence="10" type="primary">lat</name>
    <name evidence="10" type="ORF">KL859_03855</name>
</gene>
<dbReference type="Pfam" id="PF00202">
    <property type="entry name" value="Aminotran_3"/>
    <property type="match status" value="1"/>
</dbReference>
<evidence type="ECO:0000256" key="7">
    <source>
        <dbReference type="ARBA" id="ARBA00030921"/>
    </source>
</evidence>
<evidence type="ECO:0000313" key="10">
    <source>
        <dbReference type="EMBL" id="MBU8822006.1"/>
    </source>
</evidence>